<feature type="domain" description="HTH gntR-type" evidence="5">
    <location>
        <begin position="60"/>
        <end position="128"/>
    </location>
</feature>
<dbReference type="PRINTS" id="PR00035">
    <property type="entry name" value="HTHGNTR"/>
</dbReference>
<dbReference type="InterPro" id="IPR000524">
    <property type="entry name" value="Tscrpt_reg_HTH_GntR"/>
</dbReference>
<feature type="region of interest" description="Disordered" evidence="4">
    <location>
        <begin position="1"/>
        <end position="30"/>
    </location>
</feature>
<dbReference type="RefSeq" id="WP_338679362.1">
    <property type="nucleotide sequence ID" value="NZ_CP142523.1"/>
</dbReference>
<keyword evidence="3" id="KW-0804">Transcription</keyword>
<dbReference type="Proteomes" id="UP001373909">
    <property type="component" value="Chromosome"/>
</dbReference>
<evidence type="ECO:0000256" key="2">
    <source>
        <dbReference type="ARBA" id="ARBA00023125"/>
    </source>
</evidence>
<dbReference type="SUPFAM" id="SSF46785">
    <property type="entry name" value="Winged helix' DNA-binding domain"/>
    <property type="match status" value="1"/>
</dbReference>
<sequence length="293" mass="31702">MNSASSNLTNNATAASGAVSPTAGAPATPAATAASTPVASVNTTTAAVSAPAATASPTFSPLYQQIKALITQSLQSGEWKPGELIPSEVELAGRFKVSQGTVRKAIDELAAENLVMRRQGKGTFVSTHHEARAHFRFLRLVPDEGVPHYPESKFIEVKRVRAPADVARLMDLKSGDAVIFIKRVQYFDGVPTIVEELWLPGLIFKGLTAERLVEYKGPMYGLFETEFGTRMIRASEQIRAVCADAGAAQLLNIDLGTPLLSSERVSFTYGDKPVELRRGLYLTSRHHYQNELS</sequence>
<dbReference type="SMART" id="SM00345">
    <property type="entry name" value="HTH_GNTR"/>
    <property type="match status" value="1"/>
</dbReference>
<organism evidence="6 7">
    <name type="scientific">Janthinobacterium aestuarii</name>
    <dbReference type="NCBI Taxonomy" id="2985511"/>
    <lineage>
        <taxon>Bacteria</taxon>
        <taxon>Pseudomonadati</taxon>
        <taxon>Pseudomonadota</taxon>
        <taxon>Betaproteobacteria</taxon>
        <taxon>Burkholderiales</taxon>
        <taxon>Oxalobacteraceae</taxon>
        <taxon>Janthinobacterium</taxon>
    </lineage>
</organism>
<dbReference type="Pfam" id="PF07702">
    <property type="entry name" value="UTRA"/>
    <property type="match status" value="1"/>
</dbReference>
<gene>
    <name evidence="6" type="ORF">OPV09_21875</name>
</gene>
<evidence type="ECO:0000313" key="6">
    <source>
        <dbReference type="EMBL" id="WWO45332.1"/>
    </source>
</evidence>
<evidence type="ECO:0000313" key="7">
    <source>
        <dbReference type="Proteomes" id="UP001373909"/>
    </source>
</evidence>
<name>A0ABZ2GHR2_9BURK</name>
<dbReference type="InterPro" id="IPR028978">
    <property type="entry name" value="Chorismate_lyase_/UTRA_dom_sf"/>
</dbReference>
<dbReference type="InterPro" id="IPR011663">
    <property type="entry name" value="UTRA"/>
</dbReference>
<dbReference type="SMART" id="SM00866">
    <property type="entry name" value="UTRA"/>
    <property type="match status" value="1"/>
</dbReference>
<proteinExistence type="predicted"/>
<evidence type="ECO:0000256" key="4">
    <source>
        <dbReference type="SAM" id="MobiDB-lite"/>
    </source>
</evidence>
<dbReference type="CDD" id="cd07377">
    <property type="entry name" value="WHTH_GntR"/>
    <property type="match status" value="1"/>
</dbReference>
<reference evidence="6 7" key="1">
    <citation type="submission" date="2024-01" db="EMBL/GenBank/DDBJ databases">
        <title>Draft genome sequences of nine bacterial species from freshwater ponds near Washington, DC.</title>
        <authorList>
            <person name="Pavloudi C."/>
            <person name="Oliver L."/>
            <person name="Slattery K."/>
            <person name="Lissner G."/>
            <person name="Saw J.H."/>
        </authorList>
    </citation>
    <scope>NUCLEOTIDE SEQUENCE [LARGE SCALE GENOMIC DNA]</scope>
    <source>
        <strain evidence="7">TB1-E2</strain>
    </source>
</reference>
<dbReference type="Gene3D" id="3.40.1410.10">
    <property type="entry name" value="Chorismate lyase-like"/>
    <property type="match status" value="1"/>
</dbReference>
<dbReference type="PANTHER" id="PTHR44846:SF1">
    <property type="entry name" value="MANNOSYL-D-GLYCERATE TRANSPORT_METABOLISM SYSTEM REPRESSOR MNGR-RELATED"/>
    <property type="match status" value="1"/>
</dbReference>
<keyword evidence="7" id="KW-1185">Reference proteome</keyword>
<evidence type="ECO:0000259" key="5">
    <source>
        <dbReference type="PROSITE" id="PS50949"/>
    </source>
</evidence>
<dbReference type="Gene3D" id="1.10.10.10">
    <property type="entry name" value="Winged helix-like DNA-binding domain superfamily/Winged helix DNA-binding domain"/>
    <property type="match status" value="1"/>
</dbReference>
<dbReference type="EMBL" id="CP142523">
    <property type="protein sequence ID" value="WWO45332.1"/>
    <property type="molecule type" value="Genomic_DNA"/>
</dbReference>
<dbReference type="PANTHER" id="PTHR44846">
    <property type="entry name" value="MANNOSYL-D-GLYCERATE TRANSPORT/METABOLISM SYSTEM REPRESSOR MNGR-RELATED"/>
    <property type="match status" value="1"/>
</dbReference>
<dbReference type="SUPFAM" id="SSF64288">
    <property type="entry name" value="Chorismate lyase-like"/>
    <property type="match status" value="1"/>
</dbReference>
<dbReference type="InterPro" id="IPR036388">
    <property type="entry name" value="WH-like_DNA-bd_sf"/>
</dbReference>
<dbReference type="PROSITE" id="PS50949">
    <property type="entry name" value="HTH_GNTR"/>
    <property type="match status" value="1"/>
</dbReference>
<dbReference type="InterPro" id="IPR036390">
    <property type="entry name" value="WH_DNA-bd_sf"/>
</dbReference>
<accession>A0ABZ2GHR2</accession>
<protein>
    <submittedName>
        <fullName evidence="6">GntR family transcriptional regulator</fullName>
    </submittedName>
</protein>
<keyword evidence="1" id="KW-0805">Transcription regulation</keyword>
<keyword evidence="2" id="KW-0238">DNA-binding</keyword>
<dbReference type="Pfam" id="PF00392">
    <property type="entry name" value="GntR"/>
    <property type="match status" value="1"/>
</dbReference>
<evidence type="ECO:0000256" key="3">
    <source>
        <dbReference type="ARBA" id="ARBA00023163"/>
    </source>
</evidence>
<evidence type="ECO:0000256" key="1">
    <source>
        <dbReference type="ARBA" id="ARBA00023015"/>
    </source>
</evidence>
<dbReference type="InterPro" id="IPR050679">
    <property type="entry name" value="Bact_HTH_transcr_reg"/>
</dbReference>